<reference evidence="1" key="1">
    <citation type="submission" date="2022-08" db="EMBL/GenBank/DDBJ databases">
        <title>Genome sequencing of Pelomonas sp. UHG3.</title>
        <authorList>
            <person name="So Y."/>
        </authorList>
    </citation>
    <scope>NUCLEOTIDE SEQUENCE</scope>
    <source>
        <strain evidence="1">UHG3</strain>
    </source>
</reference>
<comment type="caution">
    <text evidence="1">The sequence shown here is derived from an EMBL/GenBank/DDBJ whole genome shotgun (WGS) entry which is preliminary data.</text>
</comment>
<proteinExistence type="predicted"/>
<evidence type="ECO:0000313" key="1">
    <source>
        <dbReference type="EMBL" id="MCY4744977.1"/>
    </source>
</evidence>
<accession>A0ACC6C9A5</accession>
<keyword evidence="2" id="KW-1185">Reference proteome</keyword>
<dbReference type="Proteomes" id="UP001076464">
    <property type="component" value="Unassembled WGS sequence"/>
</dbReference>
<name>A0ACC6C9A5_9BURK</name>
<protein>
    <submittedName>
        <fullName evidence="1">Uncharacterized protein</fullName>
    </submittedName>
</protein>
<dbReference type="EMBL" id="JAPPUY010000002">
    <property type="protein sequence ID" value="MCY4744977.1"/>
    <property type="molecule type" value="Genomic_DNA"/>
</dbReference>
<gene>
    <name evidence="1" type="ORF">NYO99_08350</name>
</gene>
<organism evidence="1 2">
    <name type="scientific">Roseateles hydrophilus</name>
    <dbReference type="NCBI Taxonomy" id="2975054"/>
    <lineage>
        <taxon>Bacteria</taxon>
        <taxon>Pseudomonadati</taxon>
        <taxon>Pseudomonadota</taxon>
        <taxon>Betaproteobacteria</taxon>
        <taxon>Burkholderiales</taxon>
        <taxon>Sphaerotilaceae</taxon>
        <taxon>Roseateles</taxon>
    </lineage>
</organism>
<sequence length="448" mass="47751">MTRQLLHALLALISLLLAGCASGPKFTVDDGRPVNEQLLAGMRAYGAGERLIRPAIARSAALKDKDCDKQWELPFAVATSAGWSDNDRVAWARALQVDERLTVIAVTQDSPLPAGTRLVNIAGRASDDGEQLLEWLAEVRDAGQPFNVGTAAGKTVLIHPFEVCRGYTRFAPPNTPQMQDYHWLLSLHPLEVIQAEPTPDEALWAVLWTQGLSEEGGARMKTYHYAVKIAGTLYNLATLASGVKAAALAADAALSAAKSAAANVASEFLKNQLIEQGRALAAQKLREGLMDAAQNLTRQQVLNVMQAAAANRGSLSGISRIAATAFERADAWAFTRMAALGAPPLAGFTLHQKLIERSLAQNALLFDADRLTALNKLAAGRGFEGEVTAILGGFRADTLAAQIGAMPLASTQTAFSFDSPDDPGAGRFSRGLVDAMLDMPAESGRRKK</sequence>
<evidence type="ECO:0000313" key="2">
    <source>
        <dbReference type="Proteomes" id="UP001076464"/>
    </source>
</evidence>